<dbReference type="eggNOG" id="ENOG502ZHS3">
    <property type="taxonomic scope" value="Bacteria"/>
</dbReference>
<gene>
    <name evidence="8" type="ORF">HMPREF9488_03566</name>
</gene>
<keyword evidence="5 6" id="KW-0472">Membrane</keyword>
<keyword evidence="3 6" id="KW-0812">Transmembrane</keyword>
<dbReference type="Pfam" id="PF02687">
    <property type="entry name" value="FtsX"/>
    <property type="match status" value="1"/>
</dbReference>
<dbReference type="HOGENOM" id="CLU_653305_0_0_9"/>
<evidence type="ECO:0000256" key="2">
    <source>
        <dbReference type="ARBA" id="ARBA00022475"/>
    </source>
</evidence>
<accession>E7GFM3</accession>
<feature type="transmembrane region" description="Helical" evidence="6">
    <location>
        <begin position="17"/>
        <end position="34"/>
    </location>
</feature>
<feature type="transmembrane region" description="Helical" evidence="6">
    <location>
        <begin position="279"/>
        <end position="296"/>
    </location>
</feature>
<dbReference type="OrthoDB" id="1643964at2"/>
<feature type="transmembrane region" description="Helical" evidence="6">
    <location>
        <begin position="54"/>
        <end position="76"/>
    </location>
</feature>
<feature type="transmembrane region" description="Helical" evidence="6">
    <location>
        <begin position="97"/>
        <end position="127"/>
    </location>
</feature>
<dbReference type="GO" id="GO:0005886">
    <property type="term" value="C:plasma membrane"/>
    <property type="evidence" value="ECO:0007669"/>
    <property type="project" value="UniProtKB-SubCell"/>
</dbReference>
<proteinExistence type="predicted"/>
<evidence type="ECO:0000256" key="4">
    <source>
        <dbReference type="ARBA" id="ARBA00022989"/>
    </source>
</evidence>
<keyword evidence="9" id="KW-1185">Reference proteome</keyword>
<dbReference type="Proteomes" id="UP000003157">
    <property type="component" value="Unassembled WGS sequence"/>
</dbReference>
<evidence type="ECO:0000256" key="1">
    <source>
        <dbReference type="ARBA" id="ARBA00004651"/>
    </source>
</evidence>
<evidence type="ECO:0000256" key="6">
    <source>
        <dbReference type="SAM" id="Phobius"/>
    </source>
</evidence>
<evidence type="ECO:0000313" key="9">
    <source>
        <dbReference type="Proteomes" id="UP000003157"/>
    </source>
</evidence>
<organism evidence="8 9">
    <name type="scientific">Coprobacillus cateniformis</name>
    <dbReference type="NCBI Taxonomy" id="100884"/>
    <lineage>
        <taxon>Bacteria</taxon>
        <taxon>Bacillati</taxon>
        <taxon>Bacillota</taxon>
        <taxon>Erysipelotrichia</taxon>
        <taxon>Erysipelotrichales</taxon>
        <taxon>Coprobacillaceae</taxon>
        <taxon>Coprobacillus</taxon>
    </lineage>
</organism>
<dbReference type="EMBL" id="ADKX01000050">
    <property type="protein sequence ID" value="EFW03179.1"/>
    <property type="molecule type" value="Genomic_DNA"/>
</dbReference>
<evidence type="ECO:0000256" key="5">
    <source>
        <dbReference type="ARBA" id="ARBA00023136"/>
    </source>
</evidence>
<feature type="transmembrane region" description="Helical" evidence="6">
    <location>
        <begin position="302"/>
        <end position="328"/>
    </location>
</feature>
<keyword evidence="4 6" id="KW-1133">Transmembrane helix</keyword>
<name>E7GFM3_9FIRM</name>
<dbReference type="AlphaFoldDB" id="E7GFM3"/>
<evidence type="ECO:0000256" key="3">
    <source>
        <dbReference type="ARBA" id="ARBA00022692"/>
    </source>
</evidence>
<dbReference type="InterPro" id="IPR003838">
    <property type="entry name" value="ABC3_permease_C"/>
</dbReference>
<protein>
    <recommendedName>
        <fullName evidence="7">ABC3 transporter permease C-terminal domain-containing protein</fullName>
    </recommendedName>
</protein>
<feature type="domain" description="ABC3 transporter permease C-terminal" evidence="7">
    <location>
        <begin position="59"/>
        <end position="161"/>
    </location>
</feature>
<dbReference type="GeneID" id="78229635"/>
<keyword evidence="2" id="KW-1003">Cell membrane</keyword>
<evidence type="ECO:0000313" key="8">
    <source>
        <dbReference type="EMBL" id="EFW03179.1"/>
    </source>
</evidence>
<reference evidence="8 9" key="1">
    <citation type="submission" date="2010-12" db="EMBL/GenBank/DDBJ databases">
        <title>The Genome Sequence of Coprobacillus sp. strain 29_1.</title>
        <authorList>
            <consortium name="The Broad Institute Genome Sequencing Platform"/>
            <person name="Earl A."/>
            <person name="Ward D."/>
            <person name="Feldgarden M."/>
            <person name="Gevers D."/>
            <person name="Daigneault M."/>
            <person name="Sibley C.D."/>
            <person name="White A."/>
            <person name="Strauss J."/>
            <person name="Allen-Vercoe E."/>
            <person name="Young S.K."/>
            <person name="Zeng Q."/>
            <person name="Gargeya S."/>
            <person name="Fitzgerald M."/>
            <person name="Haas B."/>
            <person name="Abouelleil A."/>
            <person name="Alvarado L."/>
            <person name="Arachchi H.M."/>
            <person name="Berlin A."/>
            <person name="Brown A."/>
            <person name="Chapman S.B."/>
            <person name="Chen Z."/>
            <person name="Dunbar C."/>
            <person name="Freedman E."/>
            <person name="Gearin G."/>
            <person name="Gellesch M."/>
            <person name="Goldberg J."/>
            <person name="Griggs A."/>
            <person name="Gujja S."/>
            <person name="Heilman E."/>
            <person name="Heiman D."/>
            <person name="Howarth C."/>
            <person name="Larson L."/>
            <person name="Lui A."/>
            <person name="MacDonald P.J.P."/>
            <person name="Mehta T."/>
            <person name="Montmayeur A."/>
            <person name="Murphy C."/>
            <person name="Neiman D."/>
            <person name="Pearson M."/>
            <person name="Priest M."/>
            <person name="Roberts A."/>
            <person name="Saif S."/>
            <person name="Shea T."/>
            <person name="Shenoy N."/>
            <person name="Sisk P."/>
            <person name="Stolte C."/>
            <person name="Sykes S."/>
            <person name="White J."/>
            <person name="Yandava C."/>
            <person name="Nusbaum C."/>
            <person name="Birren B."/>
        </authorList>
    </citation>
    <scope>NUCLEOTIDE SEQUENCE [LARGE SCALE GENOMIC DNA]</scope>
    <source>
        <strain evidence="8 9">29_1</strain>
    </source>
</reference>
<feature type="transmembrane region" description="Helical" evidence="6">
    <location>
        <begin position="203"/>
        <end position="220"/>
    </location>
</feature>
<comment type="caution">
    <text evidence="8">The sequence shown here is derived from an EMBL/GenBank/DDBJ whole genome shotgun (WGS) entry which is preliminary data.</text>
</comment>
<dbReference type="STRING" id="100884.GCA_000269565_01770"/>
<evidence type="ECO:0000259" key="7">
    <source>
        <dbReference type="Pfam" id="PF02687"/>
    </source>
</evidence>
<feature type="transmembrane region" description="Helical" evidence="6">
    <location>
        <begin position="226"/>
        <end position="246"/>
    </location>
</feature>
<comment type="subcellular location">
    <subcellularLocation>
        <location evidence="1">Cell membrane</location>
        <topology evidence="1">Multi-pass membrane protein</topology>
    </subcellularLocation>
</comment>
<feature type="transmembrane region" description="Helical" evidence="6">
    <location>
        <begin position="147"/>
        <end position="169"/>
    </location>
</feature>
<feature type="transmembrane region" description="Helical" evidence="6">
    <location>
        <begin position="390"/>
        <end position="413"/>
    </location>
</feature>
<feature type="transmembrane region" description="Helical" evidence="6">
    <location>
        <begin position="358"/>
        <end position="378"/>
    </location>
</feature>
<sequence length="418" mass="48302">MIKLAWRGIHENFSRSLFYWITFVLTTMFIFIFFNVACSEAVGMTFINSRNDVITYLCVFVMTICMIVIFFANDFYVKKKSKQMAIRLVSGATFLQITGYLLSSTLFIFFCAVPIGIALAILSMMFINNFILDMLQITTILSFNQQGILVTIVILLFVVIWCTILNVGYAYRSSIRNLLVGDVMVDGLKPAFPFHFDIKFTKYLYSIMFLLPICLFYIYGNEPTAMILFSVIGMIGLYGLWSKMLIPFLDQYIMNHIDYSEKTVYIGFMRRDLVFMKKNLILFIMSTILIITLLVSNLSDSMTVVLCFVSYVVIHCLLSLTVVFRFLVEILGRKNVFLTLSRIGYERKPLLSIIRKEVIVFFGILMAVCLIYIGNILFSLYIHNLMKFDFIIMLITFFVGPLLICGCIVFFTYQKNIL</sequence>
<dbReference type="RefSeq" id="WP_008790648.1">
    <property type="nucleotide sequence ID" value="NZ_AKCB01000001.1"/>
</dbReference>